<evidence type="ECO:0000313" key="7">
    <source>
        <dbReference type="EMBL" id="QYX79394.1"/>
    </source>
</evidence>
<gene>
    <name evidence="7" type="ORF">K1J60_25340</name>
</gene>
<keyword evidence="3" id="KW-1003">Cell membrane</keyword>
<dbReference type="Gene3D" id="2.60.40.2880">
    <property type="entry name" value="MmpS1-5, C-terminal soluble domain"/>
    <property type="match status" value="1"/>
</dbReference>
<keyword evidence="8" id="KW-1185">Reference proteome</keyword>
<dbReference type="InterPro" id="IPR038468">
    <property type="entry name" value="MmpS_C"/>
</dbReference>
<comment type="subcellular location">
    <subcellularLocation>
        <location evidence="1">Cell membrane</location>
    </subcellularLocation>
</comment>
<evidence type="ECO:0000256" key="6">
    <source>
        <dbReference type="ARBA" id="ARBA00023136"/>
    </source>
</evidence>
<reference evidence="7 8" key="1">
    <citation type="submission" date="2021-08" db="EMBL/GenBank/DDBJ databases">
        <authorList>
            <person name="Ping M."/>
        </authorList>
    </citation>
    <scope>NUCLEOTIDE SEQUENCE [LARGE SCALE GENOMIC DNA]</scope>
    <source>
        <strain evidence="7 8">MG28</strain>
    </source>
</reference>
<dbReference type="Pfam" id="PF05423">
    <property type="entry name" value="Mycobact_memb"/>
    <property type="match status" value="1"/>
</dbReference>
<evidence type="ECO:0000256" key="1">
    <source>
        <dbReference type="ARBA" id="ARBA00004236"/>
    </source>
</evidence>
<name>A0ABX8XUT4_9ACTN</name>
<evidence type="ECO:0000256" key="5">
    <source>
        <dbReference type="ARBA" id="ARBA00022989"/>
    </source>
</evidence>
<dbReference type="InterPro" id="IPR008693">
    <property type="entry name" value="MmpS"/>
</dbReference>
<dbReference type="Proteomes" id="UP000827138">
    <property type="component" value="Chromosome"/>
</dbReference>
<protein>
    <submittedName>
        <fullName evidence="7">MmpS family protein</fullName>
    </submittedName>
</protein>
<evidence type="ECO:0000256" key="4">
    <source>
        <dbReference type="ARBA" id="ARBA00022692"/>
    </source>
</evidence>
<evidence type="ECO:0000256" key="3">
    <source>
        <dbReference type="ARBA" id="ARBA00022475"/>
    </source>
</evidence>
<keyword evidence="5" id="KW-1133">Transmembrane helix</keyword>
<evidence type="ECO:0000256" key="2">
    <source>
        <dbReference type="ARBA" id="ARBA00007531"/>
    </source>
</evidence>
<accession>A0ABX8XUT4</accession>
<organism evidence="7 8">
    <name type="scientific">Streptomyces akebiae</name>
    <dbReference type="NCBI Taxonomy" id="2865673"/>
    <lineage>
        <taxon>Bacteria</taxon>
        <taxon>Bacillati</taxon>
        <taxon>Actinomycetota</taxon>
        <taxon>Actinomycetes</taxon>
        <taxon>Kitasatosporales</taxon>
        <taxon>Streptomycetaceae</taxon>
        <taxon>Streptomyces</taxon>
    </lineage>
</organism>
<evidence type="ECO:0000313" key="8">
    <source>
        <dbReference type="Proteomes" id="UP000827138"/>
    </source>
</evidence>
<keyword evidence="6" id="KW-0472">Membrane</keyword>
<comment type="similarity">
    <text evidence="2">Belongs to the MmpS family.</text>
</comment>
<keyword evidence="4" id="KW-0812">Transmembrane</keyword>
<dbReference type="EMBL" id="CP080647">
    <property type="protein sequence ID" value="QYX79394.1"/>
    <property type="molecule type" value="Genomic_DNA"/>
</dbReference>
<sequence length="151" mass="15637">MPPALDGHRARWFLWSLGVLLLATAGGAVLAAVGGPGEPSPEERARQALQPTRHTVVYQVTSPDSTSALITYRANGINNDKSVDNAKLPWKEEVTITAGPGAAVAQVMAAGGKAGSVSCSIRIDGRVVDKRTAKGQFTDVSCSSVVQPGAE</sequence>
<dbReference type="RefSeq" id="WP_220648184.1">
    <property type="nucleotide sequence ID" value="NZ_CP080647.1"/>
</dbReference>
<proteinExistence type="inferred from homology"/>